<accession>A0A0N9ND18</accession>
<geneLocation type="plasmid" evidence="2">
    <name>Drgb2</name>
</geneLocation>
<protein>
    <submittedName>
        <fullName evidence="2">Uncharacterized protein</fullName>
    </submittedName>
</protein>
<keyword evidence="1" id="KW-0472">Membrane</keyword>
<dbReference type="EMBL" id="KT351733">
    <property type="protein sequence ID" value="ALG88485.1"/>
    <property type="molecule type" value="Genomic_DNA"/>
</dbReference>
<feature type="transmembrane region" description="Helical" evidence="1">
    <location>
        <begin position="71"/>
        <end position="91"/>
    </location>
</feature>
<name>A0A0N9ND18_PECCA</name>
<keyword evidence="2" id="KW-0614">Plasmid</keyword>
<keyword evidence="1" id="KW-1133">Transmembrane helix</keyword>
<keyword evidence="1" id="KW-0812">Transmembrane</keyword>
<evidence type="ECO:0000313" key="2">
    <source>
        <dbReference type="EMBL" id="ALG88485.1"/>
    </source>
</evidence>
<dbReference type="RefSeq" id="WP_181375476.1">
    <property type="nucleotide sequence ID" value="NZ_KT351733.1"/>
</dbReference>
<reference evidence="2" key="1">
    <citation type="journal article" date="2015" name="Environ. Microbiol.">
        <title>Plasmids from the gut microbiome of cabbage root fly larvae encode SaxA that catalyses the conversion of the plant toxin 2-phenylethyl isothiocyanate.</title>
        <authorList>
            <person name="Welte C.U."/>
            <person name="de Graaf R.M."/>
            <person name="van den Bosch T.J."/>
            <person name="Op den Camp H.J."/>
            <person name="van Dam N.M."/>
            <person name="Jetten M.S."/>
        </authorList>
    </citation>
    <scope>NUCLEOTIDE SEQUENCE</scope>
    <source>
        <plasmid evidence="2">Drgb2</plasmid>
    </source>
</reference>
<reference evidence="2" key="2">
    <citation type="submission" date="2015-07" db="EMBL/GenBank/DDBJ databases">
        <authorList>
            <person name="Welte C."/>
            <person name="de Graaf R."/>
            <person name="van den Bosch T.J.M."/>
            <person name="Op den Camp H."/>
            <person name="van Dam N."/>
            <person name="Jetten M."/>
        </authorList>
    </citation>
    <scope>NUCLEOTIDE SEQUENCE</scope>
    <source>
        <plasmid evidence="2">Drgb2</plasmid>
    </source>
</reference>
<organism evidence="2">
    <name type="scientific">Pectobacterium carotovorum</name>
    <name type="common">Erwinia carotovora</name>
    <dbReference type="NCBI Taxonomy" id="554"/>
    <lineage>
        <taxon>Bacteria</taxon>
        <taxon>Pseudomonadati</taxon>
        <taxon>Pseudomonadota</taxon>
        <taxon>Gammaproteobacteria</taxon>
        <taxon>Enterobacterales</taxon>
        <taxon>Pectobacteriaceae</taxon>
        <taxon>Pectobacterium</taxon>
    </lineage>
</organism>
<dbReference type="AlphaFoldDB" id="A0A0N9ND18"/>
<evidence type="ECO:0000256" key="1">
    <source>
        <dbReference type="SAM" id="Phobius"/>
    </source>
</evidence>
<proteinExistence type="predicted"/>
<sequence>MKRTYLPTDGVSLASIVAKGTQNNDWNGAGVGVGSGGLVVGGAAGQSISRSELARNLDVLEKSPKLRPADYNVLAIPMFFIMLLFMVMPVVNIEKYQMIATITLIGLGVVCTAVYGIYFSGNRNKEIEEENARLIREYELKKAIYYRLRFVEADFVVFDPVTGYWAYTEKAKLIALIAKIKNNIDK</sequence>
<feature type="transmembrane region" description="Helical" evidence="1">
    <location>
        <begin position="97"/>
        <end position="118"/>
    </location>
</feature>